<dbReference type="InParanoid" id="A0A507BB35"/>
<dbReference type="EMBL" id="SKBQ01000014">
    <property type="protein sequence ID" value="TPX17117.1"/>
    <property type="molecule type" value="Genomic_DNA"/>
</dbReference>
<dbReference type="Gene3D" id="3.40.50.150">
    <property type="entry name" value="Vaccinia Virus protein VP39"/>
    <property type="match status" value="1"/>
</dbReference>
<dbReference type="OrthoDB" id="2013972at2759"/>
<evidence type="ECO:0008006" key="3">
    <source>
        <dbReference type="Google" id="ProtNLM"/>
    </source>
</evidence>
<protein>
    <recommendedName>
        <fullName evidence="3">Methyltransferase</fullName>
    </recommendedName>
</protein>
<reference evidence="1 2" key="1">
    <citation type="submission" date="2019-06" db="EMBL/GenBank/DDBJ databases">
        <title>Draft genome sequence of the filamentous fungus Phialemoniopsis curvata isolated from diesel fuel.</title>
        <authorList>
            <person name="Varaljay V.A."/>
            <person name="Lyon W.J."/>
            <person name="Crouch A.L."/>
            <person name="Drake C.E."/>
            <person name="Hollomon J.M."/>
            <person name="Nadeau L.J."/>
            <person name="Nunn H.S."/>
            <person name="Stevenson B.S."/>
            <person name="Bojanowski C.L."/>
            <person name="Crookes-Goodson W.J."/>
        </authorList>
    </citation>
    <scope>NUCLEOTIDE SEQUENCE [LARGE SCALE GENOMIC DNA]</scope>
    <source>
        <strain evidence="1 2">D216</strain>
    </source>
</reference>
<dbReference type="CDD" id="cd02440">
    <property type="entry name" value="AdoMet_MTases"/>
    <property type="match status" value="1"/>
</dbReference>
<dbReference type="Pfam" id="PF13489">
    <property type="entry name" value="Methyltransf_23"/>
    <property type="match status" value="1"/>
</dbReference>
<dbReference type="RefSeq" id="XP_030998828.1">
    <property type="nucleotide sequence ID" value="XM_031137513.1"/>
</dbReference>
<dbReference type="InterPro" id="IPR029063">
    <property type="entry name" value="SAM-dependent_MTases_sf"/>
</dbReference>
<gene>
    <name evidence="1" type="ORF">E0L32_003235</name>
</gene>
<proteinExistence type="predicted"/>
<sequence>MATSAPENAYVLDTAAKAGQERLNAQHMVLQSILDNRYLVAPLKSPPKILLELGTGTARVHPDCRVIGVDIVDAIGENPPPNFEFRTLDITSDDWGFTEKFDVIHSRLLCTVQMDWRKLVAKIFDHLKPGGYVEMKEVQFPIQCDDNSWETNGMKDFYVSWDQGIKKLGLDWFVTPKLPDLLKNGGFLDVDKIKVMLRAGTWGDTDKDKEDGRLFAVAQYVHPMLFLVPLTKGLGWTEEEAQAKVKETYEGLLTGNMHVYTNFFAMWGRKPE</sequence>
<dbReference type="GeneID" id="41970682"/>
<dbReference type="SUPFAM" id="SSF53335">
    <property type="entry name" value="S-adenosyl-L-methionine-dependent methyltransferases"/>
    <property type="match status" value="1"/>
</dbReference>
<organism evidence="1 2">
    <name type="scientific">Thyridium curvatum</name>
    <dbReference type="NCBI Taxonomy" id="1093900"/>
    <lineage>
        <taxon>Eukaryota</taxon>
        <taxon>Fungi</taxon>
        <taxon>Dikarya</taxon>
        <taxon>Ascomycota</taxon>
        <taxon>Pezizomycotina</taxon>
        <taxon>Sordariomycetes</taxon>
        <taxon>Sordariomycetidae</taxon>
        <taxon>Thyridiales</taxon>
        <taxon>Thyridiaceae</taxon>
        <taxon>Thyridium</taxon>
    </lineage>
</organism>
<comment type="caution">
    <text evidence="1">The sequence shown here is derived from an EMBL/GenBank/DDBJ whole genome shotgun (WGS) entry which is preliminary data.</text>
</comment>
<dbReference type="AlphaFoldDB" id="A0A507BB35"/>
<dbReference type="STRING" id="1093900.A0A507BB35"/>
<dbReference type="Proteomes" id="UP000319257">
    <property type="component" value="Unassembled WGS sequence"/>
</dbReference>
<accession>A0A507BB35</accession>
<name>A0A507BB35_9PEZI</name>
<evidence type="ECO:0000313" key="2">
    <source>
        <dbReference type="Proteomes" id="UP000319257"/>
    </source>
</evidence>
<keyword evidence="2" id="KW-1185">Reference proteome</keyword>
<evidence type="ECO:0000313" key="1">
    <source>
        <dbReference type="EMBL" id="TPX17117.1"/>
    </source>
</evidence>